<evidence type="ECO:0000256" key="3">
    <source>
        <dbReference type="ARBA" id="ARBA00022833"/>
    </source>
</evidence>
<dbReference type="Gene3D" id="1.20.120.910">
    <property type="entry name" value="DksA, coiled-coil domain"/>
    <property type="match status" value="1"/>
</dbReference>
<evidence type="ECO:0000259" key="5">
    <source>
        <dbReference type="Pfam" id="PF01258"/>
    </source>
</evidence>
<sequence length="123" mass="13983">MENNNKITPENLAEYKTQLQKKKARLEVQLSSFATKDPNLKDDWDTKYPRVPEGNLEEAADEVEEYSTKLHLEFSLENQLKDVNGALERIAKGKYGICENCGNPIAPERLEISPEARLCGKCK</sequence>
<dbReference type="PROSITE" id="PS51128">
    <property type="entry name" value="ZF_DKSA_2"/>
    <property type="match status" value="1"/>
</dbReference>
<accession>A0A1G2QVV7</accession>
<name>A0A1G2QVV7_9BACT</name>
<evidence type="ECO:0000313" key="6">
    <source>
        <dbReference type="EMBL" id="OHA64633.1"/>
    </source>
</evidence>
<evidence type="ECO:0000256" key="2">
    <source>
        <dbReference type="ARBA" id="ARBA00022771"/>
    </source>
</evidence>
<comment type="caution">
    <text evidence="6">The sequence shown here is derived from an EMBL/GenBank/DDBJ whole genome shotgun (WGS) entry which is preliminary data.</text>
</comment>
<dbReference type="InterPro" id="IPR000962">
    <property type="entry name" value="Znf_DskA_TraR"/>
</dbReference>
<dbReference type="Pfam" id="PF01258">
    <property type="entry name" value="zf-dskA_traR"/>
    <property type="match status" value="1"/>
</dbReference>
<proteinExistence type="predicted"/>
<keyword evidence="1" id="KW-0479">Metal-binding</keyword>
<dbReference type="GO" id="GO:0008270">
    <property type="term" value="F:zinc ion binding"/>
    <property type="evidence" value="ECO:0007669"/>
    <property type="project" value="UniProtKB-KW"/>
</dbReference>
<keyword evidence="3" id="KW-0862">Zinc</keyword>
<feature type="domain" description="Zinc finger DksA/TraR C4-type" evidence="5">
    <location>
        <begin position="93"/>
        <end position="122"/>
    </location>
</feature>
<evidence type="ECO:0000256" key="4">
    <source>
        <dbReference type="PROSITE-ProRule" id="PRU00510"/>
    </source>
</evidence>
<dbReference type="EMBL" id="MHTS01000010">
    <property type="protein sequence ID" value="OHA64633.1"/>
    <property type="molecule type" value="Genomic_DNA"/>
</dbReference>
<feature type="zinc finger region" description="dksA C4-type" evidence="4">
    <location>
        <begin position="98"/>
        <end position="122"/>
    </location>
</feature>
<dbReference type="PANTHER" id="PTHR33823:SF4">
    <property type="entry name" value="GENERAL STRESS PROTEIN 16O"/>
    <property type="match status" value="1"/>
</dbReference>
<dbReference type="PROSITE" id="PS01102">
    <property type="entry name" value="ZF_DKSA_1"/>
    <property type="match status" value="1"/>
</dbReference>
<dbReference type="SUPFAM" id="SSF109635">
    <property type="entry name" value="DnaK suppressor protein DksA, alpha-hairpin domain"/>
    <property type="match status" value="1"/>
</dbReference>
<dbReference type="InterPro" id="IPR020458">
    <property type="entry name" value="Znf_DskA_TraR_CS"/>
</dbReference>
<dbReference type="AlphaFoldDB" id="A0A1G2QVV7"/>
<protein>
    <recommendedName>
        <fullName evidence="5">Zinc finger DksA/TraR C4-type domain-containing protein</fullName>
    </recommendedName>
</protein>
<evidence type="ECO:0000256" key="1">
    <source>
        <dbReference type="ARBA" id="ARBA00022723"/>
    </source>
</evidence>
<gene>
    <name evidence="6" type="ORF">A2843_01480</name>
</gene>
<keyword evidence="2" id="KW-0863">Zinc-finger</keyword>
<reference evidence="6 7" key="1">
    <citation type="journal article" date="2016" name="Nat. Commun.">
        <title>Thousands of microbial genomes shed light on interconnected biogeochemical processes in an aquifer system.</title>
        <authorList>
            <person name="Anantharaman K."/>
            <person name="Brown C.T."/>
            <person name="Hug L.A."/>
            <person name="Sharon I."/>
            <person name="Castelle C.J."/>
            <person name="Probst A.J."/>
            <person name="Thomas B.C."/>
            <person name="Singh A."/>
            <person name="Wilkins M.J."/>
            <person name="Karaoz U."/>
            <person name="Brodie E.L."/>
            <person name="Williams K.H."/>
            <person name="Hubbard S.S."/>
            <person name="Banfield J.F."/>
        </authorList>
    </citation>
    <scope>NUCLEOTIDE SEQUENCE [LARGE SCALE GENOMIC DNA]</scope>
</reference>
<dbReference type="Proteomes" id="UP000178170">
    <property type="component" value="Unassembled WGS sequence"/>
</dbReference>
<dbReference type="PANTHER" id="PTHR33823">
    <property type="entry name" value="RNA POLYMERASE-BINDING TRANSCRIPTION FACTOR DKSA-RELATED"/>
    <property type="match status" value="1"/>
</dbReference>
<organism evidence="6 7">
    <name type="scientific">Candidatus Wildermuthbacteria bacterium RIFCSPHIGHO2_01_FULL_48_27b</name>
    <dbReference type="NCBI Taxonomy" id="1802447"/>
    <lineage>
        <taxon>Bacteria</taxon>
        <taxon>Candidatus Wildermuthiibacteriota</taxon>
    </lineage>
</organism>
<evidence type="ECO:0000313" key="7">
    <source>
        <dbReference type="Proteomes" id="UP000178170"/>
    </source>
</evidence>
<dbReference type="InterPro" id="IPR037187">
    <property type="entry name" value="DnaK_N"/>
</dbReference>
<dbReference type="SUPFAM" id="SSF57716">
    <property type="entry name" value="Glucocorticoid receptor-like (DNA-binding domain)"/>
    <property type="match status" value="1"/>
</dbReference>